<proteinExistence type="predicted"/>
<name>A0A0X3PRL3_SCHSO</name>
<protein>
    <submittedName>
        <fullName evidence="1">Uncharacterized protein</fullName>
    </submittedName>
</protein>
<evidence type="ECO:0000313" key="1">
    <source>
        <dbReference type="EMBL" id="JAP49836.1"/>
    </source>
</evidence>
<dbReference type="EMBL" id="GEEE01013389">
    <property type="protein sequence ID" value="JAP49836.1"/>
    <property type="molecule type" value="Transcribed_RNA"/>
</dbReference>
<reference evidence="1" key="1">
    <citation type="submission" date="2016-01" db="EMBL/GenBank/DDBJ databases">
        <title>Reference transcriptome for the parasite Schistocephalus solidus: insights into the molecular evolution of parasitism.</title>
        <authorList>
            <person name="Hebert F.O."/>
            <person name="Grambauer S."/>
            <person name="Barber I."/>
            <person name="Landry C.R."/>
            <person name="Aubin-Horth N."/>
        </authorList>
    </citation>
    <scope>NUCLEOTIDE SEQUENCE</scope>
</reference>
<dbReference type="AlphaFoldDB" id="A0A0X3PRL3"/>
<sequence>MVRFVPAIGFLPSPACRTPLLCLLVHYHLLLSSSTLLWVARLLVFMRSCLALLNCILPGLAGVAVPASSFMQIGDQQVEQKTACVCMCCTNGHAHTRHEPGMFVSPSTSVLLASAGAGLPGP</sequence>
<accession>A0A0X3PRL3</accession>
<gene>
    <name evidence="1" type="ORF">TR88105</name>
</gene>
<organism evidence="1">
    <name type="scientific">Schistocephalus solidus</name>
    <name type="common">Tapeworm</name>
    <dbReference type="NCBI Taxonomy" id="70667"/>
    <lineage>
        <taxon>Eukaryota</taxon>
        <taxon>Metazoa</taxon>
        <taxon>Spiralia</taxon>
        <taxon>Lophotrochozoa</taxon>
        <taxon>Platyhelminthes</taxon>
        <taxon>Cestoda</taxon>
        <taxon>Eucestoda</taxon>
        <taxon>Diphyllobothriidea</taxon>
        <taxon>Diphyllobothriidae</taxon>
        <taxon>Schistocephalus</taxon>
    </lineage>
</organism>